<name>A0A2X4X1X8_9NOCA</name>
<sequence>MGIEYSSIVDAPRDEVFAWHTRPGAIHRLIPPWQPMSVESEADSLADGRAVLRLPGGLRWVSDHQPDSYDPPARFADALGHDGLTSLPPNLIRSWRHEHLFDVVDEFRTRVTDRVDTPIPERALTQTFRYRHRQLADDLASHRRAHTDGVCPRTVAVTGAHGLVGSALTAFLSTGGYRVVRLVRHPVDDPREKQLDQERYWDPMDPAPDLLEGVDAVVHLAGASIAGRFTEAHKAAIRDSRVAPTWRLAELAAGTSNGPASFVCASAIGLYGYDRGDAALDEGSSRGAGFLAGVVADWEAATQPAEKGGIRVVQVRTGIVQTPRGGTLQLMRPLFAAGLGGKLGNGRQWLSWIDIDDLVDVYHRALTDPSLSGPVNAVAPHPVRNDEYTRVLASMLHRPALLSVPGFGPRMLLGDEGAREIAEASQFVVPKALLDAGHRFRRPDLEASLRHQLGHIVNGK</sequence>
<keyword evidence="5" id="KW-1185">Reference proteome</keyword>
<feature type="domain" description="DUF1731" evidence="3">
    <location>
        <begin position="404"/>
        <end position="451"/>
    </location>
</feature>
<dbReference type="InterPro" id="IPR010099">
    <property type="entry name" value="SDR39U1"/>
</dbReference>
<dbReference type="Gene3D" id="3.30.530.20">
    <property type="match status" value="1"/>
</dbReference>
<dbReference type="NCBIfam" id="TIGR01777">
    <property type="entry name" value="yfcH"/>
    <property type="match status" value="1"/>
</dbReference>
<evidence type="ECO:0000313" key="5">
    <source>
        <dbReference type="Proteomes" id="UP000249091"/>
    </source>
</evidence>
<accession>A0A2X4X1X8</accession>
<dbReference type="InterPro" id="IPR036291">
    <property type="entry name" value="NAD(P)-bd_dom_sf"/>
</dbReference>
<dbReference type="Pfam" id="PF08338">
    <property type="entry name" value="DUF1731"/>
    <property type="match status" value="1"/>
</dbReference>
<dbReference type="InterPro" id="IPR023393">
    <property type="entry name" value="START-like_dom_sf"/>
</dbReference>
<comment type="similarity">
    <text evidence="1">Belongs to the NAD(P)-dependent epimerase/dehydratase family. SDR39U1 subfamily.</text>
</comment>
<dbReference type="RefSeq" id="WP_072701238.1">
    <property type="nucleotide sequence ID" value="NZ_JAFBBL010000001.1"/>
</dbReference>
<dbReference type="KEGG" id="rcr:NCTC10994_02543"/>
<evidence type="ECO:0000259" key="2">
    <source>
        <dbReference type="Pfam" id="PF01370"/>
    </source>
</evidence>
<evidence type="ECO:0000256" key="1">
    <source>
        <dbReference type="ARBA" id="ARBA00009353"/>
    </source>
</evidence>
<dbReference type="Pfam" id="PF01370">
    <property type="entry name" value="Epimerase"/>
    <property type="match status" value="1"/>
</dbReference>
<dbReference type="PANTHER" id="PTHR11092">
    <property type="entry name" value="SUGAR NUCLEOTIDE EPIMERASE RELATED"/>
    <property type="match status" value="1"/>
</dbReference>
<evidence type="ECO:0000259" key="3">
    <source>
        <dbReference type="Pfam" id="PF08338"/>
    </source>
</evidence>
<dbReference type="InterPro" id="IPR013549">
    <property type="entry name" value="DUF1731"/>
</dbReference>
<dbReference type="PANTHER" id="PTHR11092:SF0">
    <property type="entry name" value="EPIMERASE FAMILY PROTEIN SDR39U1"/>
    <property type="match status" value="1"/>
</dbReference>
<dbReference type="SUPFAM" id="SSF55961">
    <property type="entry name" value="Bet v1-like"/>
    <property type="match status" value="1"/>
</dbReference>
<proteinExistence type="inferred from homology"/>
<protein>
    <submittedName>
        <fullName evidence="4">NAD-dependent epimerase</fullName>
    </submittedName>
</protein>
<dbReference type="AlphaFoldDB" id="A0A2X4X1X8"/>
<evidence type="ECO:0000313" key="4">
    <source>
        <dbReference type="EMBL" id="SQI33345.1"/>
    </source>
</evidence>
<organism evidence="4 5">
    <name type="scientific">Rhodococcus coprophilus</name>
    <dbReference type="NCBI Taxonomy" id="38310"/>
    <lineage>
        <taxon>Bacteria</taxon>
        <taxon>Bacillati</taxon>
        <taxon>Actinomycetota</taxon>
        <taxon>Actinomycetes</taxon>
        <taxon>Mycobacteriales</taxon>
        <taxon>Nocardiaceae</taxon>
        <taxon>Rhodococcus</taxon>
    </lineage>
</organism>
<dbReference type="InterPro" id="IPR001509">
    <property type="entry name" value="Epimerase_deHydtase"/>
</dbReference>
<reference evidence="4 5" key="1">
    <citation type="submission" date="2018-06" db="EMBL/GenBank/DDBJ databases">
        <authorList>
            <consortium name="Pathogen Informatics"/>
            <person name="Doyle S."/>
        </authorList>
    </citation>
    <scope>NUCLEOTIDE SEQUENCE [LARGE SCALE GENOMIC DNA]</scope>
    <source>
        <strain evidence="4 5">NCTC10994</strain>
    </source>
</reference>
<dbReference type="Gene3D" id="3.40.50.720">
    <property type="entry name" value="NAD(P)-binding Rossmann-like Domain"/>
    <property type="match status" value="1"/>
</dbReference>
<feature type="domain" description="NAD-dependent epimerase/dehydratase" evidence="2">
    <location>
        <begin position="155"/>
        <end position="370"/>
    </location>
</feature>
<dbReference type="Proteomes" id="UP000249091">
    <property type="component" value="Chromosome 1"/>
</dbReference>
<dbReference type="CDD" id="cd07820">
    <property type="entry name" value="SRPBCC_3"/>
    <property type="match status" value="1"/>
</dbReference>
<dbReference type="SUPFAM" id="SSF51735">
    <property type="entry name" value="NAD(P)-binding Rossmann-fold domains"/>
    <property type="match status" value="1"/>
</dbReference>
<dbReference type="STRING" id="1219011.GCA_001895045_02670"/>
<gene>
    <name evidence="4" type="ORF">NCTC10994_02543</name>
</gene>
<dbReference type="EMBL" id="LS483468">
    <property type="protein sequence ID" value="SQI33345.1"/>
    <property type="molecule type" value="Genomic_DNA"/>
</dbReference>